<dbReference type="AlphaFoldDB" id="A4S5T2"/>
<keyword evidence="3" id="KW-1185">Reference proteome</keyword>
<feature type="domain" description="25S rRNA (uridine-N(3))-methyltransferase BMT5-like" evidence="1">
    <location>
        <begin position="4"/>
        <end position="173"/>
    </location>
</feature>
<dbReference type="GO" id="GO:0005737">
    <property type="term" value="C:cytoplasm"/>
    <property type="evidence" value="ECO:0007669"/>
    <property type="project" value="TreeGrafter"/>
</dbReference>
<gene>
    <name evidence="2" type="ORF">OSTLU_26874</name>
</gene>
<dbReference type="OrthoDB" id="544642at2759"/>
<dbReference type="HOGENOM" id="CLU_035438_3_1_1"/>
<evidence type="ECO:0000313" key="3">
    <source>
        <dbReference type="Proteomes" id="UP000001568"/>
    </source>
</evidence>
<dbReference type="EMBL" id="CP000592">
    <property type="protein sequence ID" value="ABO98957.1"/>
    <property type="molecule type" value="Genomic_DNA"/>
</dbReference>
<organism evidence="2 3">
    <name type="scientific">Ostreococcus lucimarinus (strain CCE9901)</name>
    <dbReference type="NCBI Taxonomy" id="436017"/>
    <lineage>
        <taxon>Eukaryota</taxon>
        <taxon>Viridiplantae</taxon>
        <taxon>Chlorophyta</taxon>
        <taxon>Mamiellophyceae</taxon>
        <taxon>Mamiellales</taxon>
        <taxon>Bathycoccaceae</taxon>
        <taxon>Ostreococcus</taxon>
    </lineage>
</organism>
<dbReference type="InterPro" id="IPR029063">
    <property type="entry name" value="SAM-dependent_MTases_sf"/>
</dbReference>
<dbReference type="Proteomes" id="UP000001568">
    <property type="component" value="Chromosome 12"/>
</dbReference>
<dbReference type="KEGG" id="olu:OSTLU_26874"/>
<name>A4S5T2_OSTLU</name>
<dbReference type="InterPro" id="IPR019446">
    <property type="entry name" value="BMT5-like"/>
</dbReference>
<dbReference type="Gene3D" id="3.40.50.150">
    <property type="entry name" value="Vaccinia Virus protein VP39"/>
    <property type="match status" value="1"/>
</dbReference>
<accession>A4S5T2</accession>
<protein>
    <recommendedName>
        <fullName evidence="1">25S rRNA (uridine-N(3))-methyltransferase BMT5-like domain-containing protein</fullName>
    </recommendedName>
</protein>
<evidence type="ECO:0000259" key="1">
    <source>
        <dbReference type="Pfam" id="PF10354"/>
    </source>
</evidence>
<proteinExistence type="predicted"/>
<dbReference type="PANTHER" id="PTHR11538:SF26">
    <property type="entry name" value="FERREDOXIN-FOLD ANTICODON-BINDING DOMAIN-CONTAINING PROTEIN 1"/>
    <property type="match status" value="1"/>
</dbReference>
<evidence type="ECO:0000313" key="2">
    <source>
        <dbReference type="EMBL" id="ABO98957.1"/>
    </source>
</evidence>
<sequence length="205" mass="21885">MKILCVGDGNMSFALALATLFGNDAPGLVVTTDASERGAKKMYGTMEDTVEALEASGASVVYGMECETLGTKSGSATLRGRAGGSNFDRVVFNFPDAGVGKVGMLSVRAQRELIASFFENAPKLLKSNGELRLTMQTGAPYDKWNVEGLALKARLVFKTSVEFLASEFPGYEYCDTPAEDAEDVEPSADDLGRCVTYVFAANVEQ</sequence>
<dbReference type="OMA" id="DSRHYCF"/>
<dbReference type="GO" id="GO:0070042">
    <property type="term" value="F:rRNA (uridine-N3-)-methyltransferase activity"/>
    <property type="evidence" value="ECO:0007669"/>
    <property type="project" value="InterPro"/>
</dbReference>
<dbReference type="eggNOG" id="KOG4174">
    <property type="taxonomic scope" value="Eukaryota"/>
</dbReference>
<dbReference type="PANTHER" id="PTHR11538">
    <property type="entry name" value="PHENYLALANYL-TRNA SYNTHETASE"/>
    <property type="match status" value="1"/>
</dbReference>
<dbReference type="GO" id="GO:0070475">
    <property type="term" value="P:rRNA base methylation"/>
    <property type="evidence" value="ECO:0007669"/>
    <property type="project" value="InterPro"/>
</dbReference>
<dbReference type="Pfam" id="PF10354">
    <property type="entry name" value="BMT5-like"/>
    <property type="match status" value="1"/>
</dbReference>
<reference evidence="2 3" key="1">
    <citation type="journal article" date="2007" name="Proc. Natl. Acad. Sci. U.S.A.">
        <title>The tiny eukaryote Ostreococcus provides genomic insights into the paradox of plankton speciation.</title>
        <authorList>
            <person name="Palenik B."/>
            <person name="Grimwood J."/>
            <person name="Aerts A."/>
            <person name="Rouze P."/>
            <person name="Salamov A."/>
            <person name="Putnam N."/>
            <person name="Dupont C."/>
            <person name="Jorgensen R."/>
            <person name="Derelle E."/>
            <person name="Rombauts S."/>
            <person name="Zhou K."/>
            <person name="Otillar R."/>
            <person name="Merchant S.S."/>
            <person name="Podell S."/>
            <person name="Gaasterland T."/>
            <person name="Napoli C."/>
            <person name="Gendler K."/>
            <person name="Manuell A."/>
            <person name="Tai V."/>
            <person name="Vallon O."/>
            <person name="Piganeau G."/>
            <person name="Jancek S."/>
            <person name="Heijde M."/>
            <person name="Jabbari K."/>
            <person name="Bowler C."/>
            <person name="Lohr M."/>
            <person name="Robbens S."/>
            <person name="Werner G."/>
            <person name="Dubchak I."/>
            <person name="Pazour G.J."/>
            <person name="Ren Q."/>
            <person name="Paulsen I."/>
            <person name="Delwiche C."/>
            <person name="Schmutz J."/>
            <person name="Rokhsar D."/>
            <person name="Van de Peer Y."/>
            <person name="Moreau H."/>
            <person name="Grigoriev I.V."/>
        </authorList>
    </citation>
    <scope>NUCLEOTIDE SEQUENCE [LARGE SCALE GENOMIC DNA]</scope>
    <source>
        <strain evidence="2 3">CCE9901</strain>
    </source>
</reference>
<dbReference type="GeneID" id="5004925"/>
<dbReference type="STRING" id="436017.A4S5T2"/>
<dbReference type="Gramene" id="ABO98957">
    <property type="protein sequence ID" value="ABO98957"/>
    <property type="gene ID" value="OSTLU_26874"/>
</dbReference>
<dbReference type="RefSeq" id="XP_001420664.1">
    <property type="nucleotide sequence ID" value="XM_001420627.1"/>
</dbReference>